<dbReference type="AlphaFoldDB" id="A0A8X7CQE5"/>
<protein>
    <submittedName>
        <fullName evidence="1">Uncharacterized protein</fullName>
    </submittedName>
</protein>
<proteinExistence type="predicted"/>
<dbReference type="Proteomes" id="UP000886998">
    <property type="component" value="Unassembled WGS sequence"/>
</dbReference>
<evidence type="ECO:0000313" key="1">
    <source>
        <dbReference type="EMBL" id="GFY74390.1"/>
    </source>
</evidence>
<comment type="caution">
    <text evidence="1">The sequence shown here is derived from an EMBL/GenBank/DDBJ whole genome shotgun (WGS) entry which is preliminary data.</text>
</comment>
<organism evidence="1 2">
    <name type="scientific">Trichonephila inaurata madagascariensis</name>
    <dbReference type="NCBI Taxonomy" id="2747483"/>
    <lineage>
        <taxon>Eukaryota</taxon>
        <taxon>Metazoa</taxon>
        <taxon>Ecdysozoa</taxon>
        <taxon>Arthropoda</taxon>
        <taxon>Chelicerata</taxon>
        <taxon>Arachnida</taxon>
        <taxon>Araneae</taxon>
        <taxon>Araneomorphae</taxon>
        <taxon>Entelegynae</taxon>
        <taxon>Araneoidea</taxon>
        <taxon>Nephilidae</taxon>
        <taxon>Trichonephila</taxon>
        <taxon>Trichonephila inaurata</taxon>
    </lineage>
</organism>
<dbReference type="EMBL" id="BMAV01020708">
    <property type="protein sequence ID" value="GFY74390.1"/>
    <property type="molecule type" value="Genomic_DNA"/>
</dbReference>
<name>A0A8X7CQE5_9ARAC</name>
<sequence>MDECFLRPSSPGTRTVFPSTLSHYKQIFETELLRQIPFPIPRRSLICHCQILLSQFSFDIIKKTVKFSPCLYLFLSTSMEIVRTVGWLGSNSSEAAAQTSRLRSIISSSVGALTGKKNITVLLSYGVFSPSLYPRSLCVSLTVSTSFLTHFFLAVAESIR</sequence>
<accession>A0A8X7CQE5</accession>
<keyword evidence="2" id="KW-1185">Reference proteome</keyword>
<gene>
    <name evidence="1" type="ORF">TNIN_499901</name>
</gene>
<reference evidence="1" key="1">
    <citation type="submission" date="2020-08" db="EMBL/GenBank/DDBJ databases">
        <title>Multicomponent nature underlies the extraordinary mechanical properties of spider dragline silk.</title>
        <authorList>
            <person name="Kono N."/>
            <person name="Nakamura H."/>
            <person name="Mori M."/>
            <person name="Yoshida Y."/>
            <person name="Ohtoshi R."/>
            <person name="Malay A.D."/>
            <person name="Moran D.A.P."/>
            <person name="Tomita M."/>
            <person name="Numata K."/>
            <person name="Arakawa K."/>
        </authorList>
    </citation>
    <scope>NUCLEOTIDE SEQUENCE</scope>
</reference>
<evidence type="ECO:0000313" key="2">
    <source>
        <dbReference type="Proteomes" id="UP000886998"/>
    </source>
</evidence>